<feature type="compositionally biased region" description="Polar residues" evidence="8">
    <location>
        <begin position="2232"/>
        <end position="2247"/>
    </location>
</feature>
<feature type="region of interest" description="Disordered" evidence="8">
    <location>
        <begin position="1967"/>
        <end position="2000"/>
    </location>
</feature>
<dbReference type="GO" id="GO:0005524">
    <property type="term" value="F:ATP binding"/>
    <property type="evidence" value="ECO:0007669"/>
    <property type="project" value="UniProtKB-KW"/>
</dbReference>
<feature type="coiled-coil region" evidence="7">
    <location>
        <begin position="755"/>
        <end position="789"/>
    </location>
</feature>
<feature type="region of interest" description="Disordered" evidence="8">
    <location>
        <begin position="3994"/>
        <end position="4019"/>
    </location>
</feature>
<dbReference type="GO" id="GO:0042393">
    <property type="term" value="F:histone binding"/>
    <property type="evidence" value="ECO:0007669"/>
    <property type="project" value="InterPro"/>
</dbReference>
<evidence type="ECO:0000256" key="5">
    <source>
        <dbReference type="ARBA" id="ARBA00022840"/>
    </source>
</evidence>
<feature type="compositionally biased region" description="Polar residues" evidence="8">
    <location>
        <begin position="2577"/>
        <end position="2587"/>
    </location>
</feature>
<feature type="region of interest" description="Disordered" evidence="8">
    <location>
        <begin position="2167"/>
        <end position="2250"/>
    </location>
</feature>
<feature type="region of interest" description="Disordered" evidence="8">
    <location>
        <begin position="2544"/>
        <end position="2593"/>
    </location>
</feature>
<keyword evidence="13" id="KW-1185">Reference proteome</keyword>
<feature type="compositionally biased region" description="Basic and acidic residues" evidence="8">
    <location>
        <begin position="3382"/>
        <end position="3400"/>
    </location>
</feature>
<protein>
    <recommendedName>
        <fullName evidence="14">Chromatin structure-remodeling complex protein SYD</fullName>
    </recommendedName>
</protein>
<evidence type="ECO:0000256" key="3">
    <source>
        <dbReference type="ARBA" id="ARBA00022801"/>
    </source>
</evidence>
<dbReference type="Pfam" id="PF14619">
    <property type="entry name" value="SnAC"/>
    <property type="match status" value="1"/>
</dbReference>
<feature type="compositionally biased region" description="Basic and acidic residues" evidence="8">
    <location>
        <begin position="4158"/>
        <end position="4170"/>
    </location>
</feature>
<dbReference type="SMART" id="SM01314">
    <property type="entry name" value="SnAC"/>
    <property type="match status" value="1"/>
</dbReference>
<dbReference type="STRING" id="65489.A0A0D3GEZ5"/>
<feature type="region of interest" description="Disordered" evidence="8">
    <location>
        <begin position="728"/>
        <end position="747"/>
    </location>
</feature>
<organism evidence="12">
    <name type="scientific">Oryza barthii</name>
    <dbReference type="NCBI Taxonomy" id="65489"/>
    <lineage>
        <taxon>Eukaryota</taxon>
        <taxon>Viridiplantae</taxon>
        <taxon>Streptophyta</taxon>
        <taxon>Embryophyta</taxon>
        <taxon>Tracheophyta</taxon>
        <taxon>Spermatophyta</taxon>
        <taxon>Magnoliopsida</taxon>
        <taxon>Liliopsida</taxon>
        <taxon>Poales</taxon>
        <taxon>Poaceae</taxon>
        <taxon>BOP clade</taxon>
        <taxon>Oryzoideae</taxon>
        <taxon>Oryzeae</taxon>
        <taxon>Oryzinae</taxon>
        <taxon>Oryza</taxon>
    </lineage>
</organism>
<dbReference type="InterPro" id="IPR027417">
    <property type="entry name" value="P-loop_NTPase"/>
</dbReference>
<evidence type="ECO:0000313" key="12">
    <source>
        <dbReference type="EnsemblPlants" id="OBART06G09700.1"/>
    </source>
</evidence>
<accession>A0A0D3GEZ5</accession>
<dbReference type="PROSITE" id="PS51204">
    <property type="entry name" value="HSA"/>
    <property type="match status" value="1"/>
</dbReference>
<feature type="region of interest" description="Disordered" evidence="8">
    <location>
        <begin position="4060"/>
        <end position="4142"/>
    </location>
</feature>
<keyword evidence="6" id="KW-0539">Nucleus</keyword>
<feature type="compositionally biased region" description="Basic and acidic residues" evidence="8">
    <location>
        <begin position="1640"/>
        <end position="1649"/>
    </location>
</feature>
<feature type="compositionally biased region" description="Low complexity" evidence="8">
    <location>
        <begin position="2559"/>
        <end position="2576"/>
    </location>
</feature>
<dbReference type="CDD" id="cd17996">
    <property type="entry name" value="DEXHc_SMARCA2_SMARCA4"/>
    <property type="match status" value="1"/>
</dbReference>
<dbReference type="CDD" id="cd18793">
    <property type="entry name" value="SF2_C_SNF"/>
    <property type="match status" value="1"/>
</dbReference>
<feature type="region of interest" description="Disordered" evidence="8">
    <location>
        <begin position="2431"/>
        <end position="2512"/>
    </location>
</feature>
<evidence type="ECO:0000259" key="10">
    <source>
        <dbReference type="PROSITE" id="PS51194"/>
    </source>
</evidence>
<feature type="region of interest" description="Disordered" evidence="8">
    <location>
        <begin position="2775"/>
        <end position="2805"/>
    </location>
</feature>
<feature type="compositionally biased region" description="Polar residues" evidence="8">
    <location>
        <begin position="179"/>
        <end position="191"/>
    </location>
</feature>
<feature type="domain" description="Helicase C-terminal" evidence="10">
    <location>
        <begin position="1325"/>
        <end position="1471"/>
    </location>
</feature>
<keyword evidence="2" id="KW-0547">Nucleotide-binding</keyword>
<dbReference type="Gene3D" id="3.40.50.300">
    <property type="entry name" value="P-loop containing nucleotide triphosphate hydrolases"/>
    <property type="match status" value="1"/>
</dbReference>
<feature type="compositionally biased region" description="Polar residues" evidence="8">
    <location>
        <begin position="2167"/>
        <end position="2176"/>
    </location>
</feature>
<keyword evidence="7" id="KW-0175">Coiled coil</keyword>
<feature type="region of interest" description="Disordered" evidence="8">
    <location>
        <begin position="1626"/>
        <end position="1719"/>
    </location>
</feature>
<feature type="region of interest" description="Disordered" evidence="8">
    <location>
        <begin position="2392"/>
        <end position="2417"/>
    </location>
</feature>
<evidence type="ECO:0000256" key="6">
    <source>
        <dbReference type="ARBA" id="ARBA00023242"/>
    </source>
</evidence>
<evidence type="ECO:0000256" key="7">
    <source>
        <dbReference type="SAM" id="Coils"/>
    </source>
</evidence>
<feature type="compositionally biased region" description="Polar residues" evidence="8">
    <location>
        <begin position="1710"/>
        <end position="1719"/>
    </location>
</feature>
<sequence>MAEAASSSSGTLQLRPHAVVSQMASSQQVELEAAKLLQKLIQESKDEPAKLATKLYVICQHMKLSGKEQSLPYQVISRAMETVVSQHGIDMDALRSSRIPLAGGPQAGDSSGAMPKDKEIIGSQPPMVGTDASQSSAHAGLWNFPSGSADMARHSASISGRVPAGPNRSDVAGADIHQGSMSQKSGRSSGMESPASLQIEDTRSMNSHDSLKSDEKTSKKSSSKRKRVDPKAAGDLHSEDNSKSDAMSTGQNIRKGKQPGKAGTQGQLSRTVEHDPSHTLQVGNAQVPPLPSGAPFFRAHQEGPSASSARTIDKTKPSNPFTMAQISNFAEGLASGNIPAELQKSILGGANLLNASFGWNQNAQGPVMKNTQGSVPNLMRPGVNVEGKVNLGSQGTFNSMSASQMDYPTVPPYVSSSFGGGPQYLDKGKDLTSGNTGSELNSSKAGAQLGIMHGSPMQERHGIVRAPQRAGSSQMSQTSPSIPFKEQQLKQLRAQCLPRKVHLEIALGVGPPASEGGSAGQRGSEIRMADGSGKENGNSQENPAIFGRQSDISRLQSTSTGSVADVDSASKDPEIVKKKIKIAEHEKSFEAENIQQTVPIQGTDSEMHSQETISPMPSGQLHYFQGDTRKTTPEIYKADAENLNRNLGWVGGQGPSPLGGNRHTSMEVGLLAKDEVSKEPFAVLRPHHMPVDGSNHNLSGKDQTPETAGNEIDNGSHMGEMIFERSADEGDEDLSEQDDLPLSPPKYTMTDKWILDHQKRRYEENKRKALELQKAHRRISASYEKLKENVSSSEDLSAKTKSVIELKKLQLLQLQRRDFFKPNTTDLDRIKSVKKHRHGRRVKQLEKIEQKMKEERQKRIRERQKEFFADIEAHREKLEDSFKVKRERLKGFNRYVKEFHKRKERIHREKLDRIQREKINLLKNNDVEGYLRMVQDAKSDRVKQLLRETEKYLQKLGAKLQGSKSMDGRVSYASDSTANDIEDESYQPQHYLESNEKYYQLAHRYQMNGLRWLVSLYNNNLNGILADEMGLGKTVQVISLLCYLMETKNDRGPFLVVVPSSVLPGWESELNFWAPSINKIAYAGPPEERRKLFKEMIVHQKFNVLLTTYEYLMNKHDRPKLSKIQWHYIIIDEGHRIKNASCKLNADLKHYRSSHRLLLTGTPLQNNLEELWALLNFLLPNIFNSSEDFSQWFNKPFESNGDSSTEEALLSEEENLLIINRLHQVLRPFVLRRLKHKVENELPEKIERLVRCWPSAYQKLLIKRVEENLGGIGAVKVRSVHNTVMELRNICNHPYLSQLHVEEIEGYLPRHYLPSILRLCGKLEMLDRLLPKLKATGHRVLLFSTMTRLLDVMEDYLVWKKYKYLRLDGHTSGQERGALIDKFNNPNSQAFIFLLSIRAGGVGVNLQAADTVIIFDTDWNPQVDLQAQARAHRIGQKKEVLVLRLETVQTVEEQVRASAEHKLGVANQSITAGFFDNNTSAEDRREYLESLLRGGKKEEAAPVLDDDALNDLLARSEDEIDIFESIDKQRREEEMATWLTVVQNSSTSGLDPSVMPSRLVTDDDLKSFCHAMKIYESSNIKSVKVVRRKGELGGLDTQHYGRGKRAREVRSYEDQWTEEEFEKLCQVDSPDSPQPGGISRDADVPKVVKLEVPPESSKEPEQAKKEPASSVGDSPPAKRRRGRPRRSDASLSPVTAPPNTGKQEAGTIIDGSSSAPTTTIHSVAPDVTIDSTALSATGNPDVGTEIKGTTPDGTIKPVICTDNKDTASIAVLEGSNAKEVGIPAHSVHEPVSSSAPHPPTPATSRGRKTQAGETPRRRGRKPKSLAASAGDVILSPVVAVGSGEAYASSVVSSYPQGNVSSSHANAMAGLQKDTIISKPAALLPEGVKGTPTPSGGDKDEMVKTPLAGDIYAGTVTTSGNANSQLPMIAHNENAGLVQGGTDQNLSVATPTIPVVSEGSTKISEVVVADKPAEKQGARRRRKKTSGTGSEDTGVSTRQRAASRRLYGTGTADIAGTDMSTGEKIGIVKEIDGSCQDTSKGLPNIISPSYEKSGYDSQPSTPIAVPINEATLPSGFSEAHATHSEIHPARESISSVGHEKLAGAHLEAPPSVSFQAPVQHETGKDYVGVHSEVATTHPETITTHSSVNPVIDHKLANVQFESHASLHTSGKDITTMPSEVDSGAPSKAPGRRRKGSAREPRTRSNSATAASERRARLAGSKQPDDIKMAEMSGNPSTAVCSSTQQQEDNTLKAAHATGSVGEEQNNAENRVREVSMPAGILEAKLELTKQTDQAGTDEKSAALSTQIPALDEKSGERELPGGHNSEQEQEMVSAAKSASANDEEHKVHEVHQIIADHNALPSSAQYTLQDKIDSSADAGLVPCDKIASVVIAVDDQDPSNASDKDAPASTEDDGNGLQSECVHVDLVLAKQDNTKVEDMQKSNQPAEQGESLEMTGSKFRSETRLEKTEETVDKSGGDNPPTIEKNDDSPIERSSPSADKIAQVAYGGEAGTETTTVEAVSAMNSDGLQDVRNALSTHGLSTNDITVASEEHRDPESHLSGEVSMSGGSSELKLESLNQSESACQSGEVTLEDTHATLDIQIPALIESEEKKSPGGDVHGSEEQHMHEVLHNTVDGSISPSNREQDKLQVHIDTNTDVDIPSSDKDHSTDIVLAGCQAPCDASGKDKLSTCDASGKDMAAPTDDDLNCLQSEDTVIPVADAKDETMLVKAIQNDEMSMGSSHGLPATIQSTDSDRLAEEGESAEITGSKFSCGMEQEKMEEPLDKSVTDNQTSSQINDGSNNMDSQKVDSSLQAADGGDLLVSRGTSVETTTAINTDASDESISVSTQSVKEASTVEIGASTNDIAPACELRKDFESHVSGCVSKPVGLSELRLEELSQTKSVSQSIVANAEETSTRSDIETPAMDASESKSPESDVHELSERVEFMGPTPSANEKSNELHSQELVKMISAAETASTEGHREKDTCEVDHKIDCTIFSPIGDQDTRDRIDGDTDCGVPSCQRNAAFDSENEVSAEINLTGSQAPCDAPNKATPAPTEDDHNGQESEDTVIGAEQGTVEVEAMQIDGISKSYSSDSHATLQSSDSNQLVNSDSKFESSKKHDKTDETSNESRGDNPTHSCTNDDSHDKNLVGCSPSEDLNEDNSAQLADGDDLVGSKDTTAAHASGLKELTSGNYVASSSSHVVQDVTSISKMESVQAGSEEIYHGYSDETIHSARIEPVVGTEITENASVASAPVITIQPDIETEAGVTASLTVLEGSIAEEVDTQVESGHDLVTSTAPLSPAPLPGESHACADVSCPVAVEVSETKLESANHTASQLGAACTETPNALLNTLIPALPESEETKLSGSDTDGKTIMAELASSSDEHDKVHEVGNETGDDNKLPSSVAEDAVQGEIDGSADMDSQIIAGSSEAEINNSTVATIADSQIPFDPSDKDTLAEDGNGLQREGTTVDVTGSKEDDMEAEEKQMDDSHLPAALQSTESSQPTEHAAPTQDDGNGLQCEGTTVDVSGSKEDIMEVEKLIDDISGSPSSHLPVALKSTESNQPAEHAVPAEDDGNGLQSEGTAVDVVDSKKDDMEVEEKQIDISRGSSSFLPGALESAELNQPAEHTAPTEDHGNCLQSEGTAVDVPCSKEDNMEVEDQFDGISRGPSSFSPDTLESAELNQAAEHAAPTEDDGNGPQSEGTSVDVAGSKEDNIEVEEKIDDISRGSSSHLPDVLQSTPNQRAEQECLDNSDDVNTSVVSSHAPLSGPKFTCVKELEKADETLETSDAQVADEVCLQTNDGAHNMASGSCSTLEDKNEDSSAQIADCEDLLLRKGTTVDDLDGCVEGHSGLSTHSNDEVRNLVEIVKGMNDTTAGSEVHVDPESHVSDEVSMPVAPSELKVELKNQSEPACQFGAVIVEESNVSLGIQTPALAESEEMTSGGFMHDDHDMHEVDKEIVHCTISSPIGDQENLQGNINGKMVVGLAACQTESDFVSGNDHSRETDLAGSQAPYDASDKEDTAADLIGPKQATLEIEKMQIDGIPEGPSSVPAVLQLTDSNQPAEQERLENSDSKFASTKDQGRVDGTSNLSGGDNAKCSLTNDDSQTVNLVGYSPSEDSNDDDSVQAADSDGVLGNKEGTDDVISAACTDDVSMLKTESIDRHGSDEVDHSTAPSAAIKQESGTEVTCDASVPVSESSISKEIGTSPECDDDQVATAAPHPPTPLSDATDVSADVQIPAGISEAKLEQPNETTSPSGAATEENNTVVSTQIPTLAESEDRTPADTAIQGTEVDSAEPASVSDDENKVTAADDSALPSTGPEDTADDKIDSSADASEK</sequence>
<dbReference type="GO" id="GO:0016787">
    <property type="term" value="F:hydrolase activity"/>
    <property type="evidence" value="ECO:0007669"/>
    <property type="project" value="UniProtKB-KW"/>
</dbReference>
<feature type="compositionally biased region" description="Basic and acidic residues" evidence="8">
    <location>
        <begin position="2927"/>
        <end position="2944"/>
    </location>
</feature>
<feature type="compositionally biased region" description="Acidic residues" evidence="8">
    <location>
        <begin position="729"/>
        <end position="739"/>
    </location>
</feature>
<keyword evidence="3" id="KW-0378">Hydrolase</keyword>
<feature type="domain" description="Helicase ATP-binding" evidence="9">
    <location>
        <begin position="1014"/>
        <end position="1181"/>
    </location>
</feature>
<feature type="compositionally biased region" description="Polar residues" evidence="8">
    <location>
        <begin position="1985"/>
        <end position="1999"/>
    </location>
</feature>
<dbReference type="FunFam" id="3.40.50.10810:FF:000016">
    <property type="entry name" value="Chromatin structure-remodeling complex protein SYD"/>
    <property type="match status" value="1"/>
</dbReference>
<dbReference type="InterPro" id="IPR000330">
    <property type="entry name" value="SNF2_N"/>
</dbReference>
<feature type="region of interest" description="Disordered" evidence="8">
    <location>
        <begin position="3380"/>
        <end position="3403"/>
    </location>
</feature>
<keyword evidence="4" id="KW-0347">Helicase</keyword>
<evidence type="ECO:0000256" key="8">
    <source>
        <dbReference type="SAM" id="MobiDB-lite"/>
    </source>
</evidence>
<evidence type="ECO:0000313" key="13">
    <source>
        <dbReference type="Proteomes" id="UP000026960"/>
    </source>
</evidence>
<dbReference type="PROSITE" id="PS51192">
    <property type="entry name" value="HELICASE_ATP_BIND_1"/>
    <property type="match status" value="1"/>
</dbReference>
<feature type="compositionally biased region" description="Basic and acidic residues" evidence="8">
    <location>
        <begin position="2309"/>
        <end position="2319"/>
    </location>
</feature>
<dbReference type="InterPro" id="IPR014001">
    <property type="entry name" value="Helicase_ATP-bd"/>
</dbReference>
<feature type="compositionally biased region" description="Low complexity" evidence="8">
    <location>
        <begin position="2503"/>
        <end position="2512"/>
    </location>
</feature>
<evidence type="ECO:0000256" key="1">
    <source>
        <dbReference type="ARBA" id="ARBA00004123"/>
    </source>
</evidence>
<reference evidence="12" key="1">
    <citation type="journal article" date="2009" name="Rice">
        <title>De Novo Next Generation Sequencing of Plant Genomes.</title>
        <authorList>
            <person name="Rounsley S."/>
            <person name="Marri P.R."/>
            <person name="Yu Y."/>
            <person name="He R."/>
            <person name="Sisneros N."/>
            <person name="Goicoechea J.L."/>
            <person name="Lee S.J."/>
            <person name="Angelova A."/>
            <person name="Kudrna D."/>
            <person name="Luo M."/>
            <person name="Affourtit J."/>
            <person name="Desany B."/>
            <person name="Knight J."/>
            <person name="Niazi F."/>
            <person name="Egholm M."/>
            <person name="Wing R.A."/>
        </authorList>
    </citation>
    <scope>NUCLEOTIDE SEQUENCE [LARGE SCALE GENOMIC DNA]</scope>
    <source>
        <strain evidence="12">cv. IRGC 105608</strain>
    </source>
</reference>
<proteinExistence type="predicted"/>
<feature type="region of interest" description="Disordered" evidence="8">
    <location>
        <begin position="508"/>
        <end position="551"/>
    </location>
</feature>
<dbReference type="Pfam" id="PF00271">
    <property type="entry name" value="Helicase_C"/>
    <property type="match status" value="1"/>
</dbReference>
<keyword evidence="5" id="KW-0067">ATP-binding</keyword>
<dbReference type="GO" id="GO:0004386">
    <property type="term" value="F:helicase activity"/>
    <property type="evidence" value="ECO:0007669"/>
    <property type="project" value="UniProtKB-KW"/>
</dbReference>
<feature type="compositionally biased region" description="Polar residues" evidence="8">
    <location>
        <begin position="4249"/>
        <end position="4272"/>
    </location>
</feature>
<dbReference type="InterPro" id="IPR029295">
    <property type="entry name" value="SnAC"/>
</dbReference>
<dbReference type="SUPFAM" id="SSF52540">
    <property type="entry name" value="P-loop containing nucleoside triphosphate hydrolases"/>
    <property type="match status" value="2"/>
</dbReference>
<dbReference type="InterPro" id="IPR038718">
    <property type="entry name" value="SNF2-like_sf"/>
</dbReference>
<feature type="compositionally biased region" description="Basic and acidic residues" evidence="8">
    <location>
        <begin position="4325"/>
        <end position="4337"/>
    </location>
</feature>
<dbReference type="eggNOG" id="KOG0386">
    <property type="taxonomic scope" value="Eukaryota"/>
</dbReference>
<feature type="compositionally biased region" description="Basic and acidic residues" evidence="8">
    <location>
        <begin position="1656"/>
        <end position="1667"/>
    </location>
</feature>
<feature type="region of interest" description="Disordered" evidence="8">
    <location>
        <begin position="1787"/>
        <end position="1827"/>
    </location>
</feature>
<dbReference type="InterPro" id="IPR014012">
    <property type="entry name" value="HSA_dom"/>
</dbReference>
<evidence type="ECO:0008006" key="14">
    <source>
        <dbReference type="Google" id="ProtNLM"/>
    </source>
</evidence>
<feature type="region of interest" description="Disordered" evidence="8">
    <location>
        <begin position="3091"/>
        <end position="3174"/>
    </location>
</feature>
<dbReference type="InterPro" id="IPR001650">
    <property type="entry name" value="Helicase_C-like"/>
</dbReference>
<feature type="compositionally biased region" description="Basic and acidic residues" evidence="8">
    <location>
        <begin position="2458"/>
        <end position="2475"/>
    </location>
</feature>
<feature type="compositionally biased region" description="Polar residues" evidence="8">
    <location>
        <begin position="3091"/>
        <end position="3110"/>
    </location>
</feature>
<feature type="compositionally biased region" description="Basic and acidic residues" evidence="8">
    <location>
        <begin position="3588"/>
        <end position="3603"/>
    </location>
</feature>
<feature type="region of interest" description="Disordered" evidence="8">
    <location>
        <begin position="99"/>
        <end position="317"/>
    </location>
</feature>
<feature type="compositionally biased region" description="Polar residues" evidence="8">
    <location>
        <begin position="2787"/>
        <end position="2805"/>
    </location>
</feature>
<feature type="compositionally biased region" description="Polar residues" evidence="8">
    <location>
        <begin position="1689"/>
        <end position="1702"/>
    </location>
</feature>
<dbReference type="PROSITE" id="PS51194">
    <property type="entry name" value="HELICASE_CTER"/>
    <property type="match status" value="1"/>
</dbReference>
<reference evidence="12" key="2">
    <citation type="submission" date="2015-03" db="UniProtKB">
        <authorList>
            <consortium name="EnsemblPlants"/>
        </authorList>
    </citation>
    <scope>IDENTIFICATION</scope>
</reference>
<evidence type="ECO:0000259" key="11">
    <source>
        <dbReference type="PROSITE" id="PS51204"/>
    </source>
</evidence>
<dbReference type="PaxDb" id="65489-OBART06G09700.1"/>
<feature type="compositionally biased region" description="Polar residues" evidence="8">
    <location>
        <begin position="694"/>
        <end position="707"/>
    </location>
</feature>
<dbReference type="eggNOG" id="KOG1181">
    <property type="taxonomic scope" value="Eukaryota"/>
</dbReference>
<feature type="region of interest" description="Disordered" evidence="8">
    <location>
        <begin position="4157"/>
        <end position="4337"/>
    </location>
</feature>
<feature type="compositionally biased region" description="Basic and acidic residues" evidence="8">
    <location>
        <begin position="2775"/>
        <end position="2786"/>
    </location>
</feature>
<feature type="compositionally biased region" description="Polar residues" evidence="8">
    <location>
        <begin position="3496"/>
        <end position="3505"/>
    </location>
</feature>
<dbReference type="Proteomes" id="UP000026960">
    <property type="component" value="Chromosome 6"/>
</dbReference>
<dbReference type="InterPro" id="IPR049730">
    <property type="entry name" value="SNF2/RAD54-like_C"/>
</dbReference>
<feature type="region of interest" description="Disordered" evidence="8">
    <location>
        <begin position="3445"/>
        <end position="3531"/>
    </location>
</feature>
<feature type="compositionally biased region" description="Polar residues" evidence="8">
    <location>
        <begin position="4086"/>
        <end position="4109"/>
    </location>
</feature>
<dbReference type="GO" id="GO:0005634">
    <property type="term" value="C:nucleus"/>
    <property type="evidence" value="ECO:0007669"/>
    <property type="project" value="UniProtKB-SubCell"/>
</dbReference>
<feature type="region of interest" description="Disordered" evidence="8">
    <location>
        <begin position="1731"/>
        <end position="1753"/>
    </location>
</feature>
<dbReference type="SMART" id="SM00487">
    <property type="entry name" value="DEXDc"/>
    <property type="match status" value="1"/>
</dbReference>
<feature type="region of interest" description="Disordered" evidence="8">
    <location>
        <begin position="3543"/>
        <end position="3713"/>
    </location>
</feature>
<evidence type="ECO:0000256" key="4">
    <source>
        <dbReference type="ARBA" id="ARBA00022806"/>
    </source>
</evidence>
<feature type="compositionally biased region" description="Basic and acidic residues" evidence="8">
    <location>
        <begin position="209"/>
        <end position="218"/>
    </location>
</feature>
<dbReference type="SMART" id="SM00490">
    <property type="entry name" value="HELICc"/>
    <property type="match status" value="1"/>
</dbReference>
<feature type="domain" description="HSA" evidence="11">
    <location>
        <begin position="852"/>
        <end position="924"/>
    </location>
</feature>
<feature type="region of interest" description="Disordered" evidence="8">
    <location>
        <begin position="3026"/>
        <end position="3074"/>
    </location>
</feature>
<dbReference type="Gene3D" id="3.40.50.10810">
    <property type="entry name" value="Tandem AAA-ATPase domain"/>
    <property type="match status" value="1"/>
</dbReference>
<dbReference type="Pfam" id="PF00176">
    <property type="entry name" value="SNF2-rel_dom"/>
    <property type="match status" value="1"/>
</dbReference>
<feature type="region of interest" description="Disordered" evidence="8">
    <location>
        <begin position="688"/>
        <end position="715"/>
    </location>
</feature>
<evidence type="ECO:0000256" key="2">
    <source>
        <dbReference type="ARBA" id="ARBA00022741"/>
    </source>
</evidence>
<comment type="subcellular location">
    <subcellularLocation>
        <location evidence="1">Nucleus</location>
    </subcellularLocation>
</comment>
<evidence type="ECO:0000259" key="9">
    <source>
        <dbReference type="PROSITE" id="PS51192"/>
    </source>
</evidence>
<feature type="compositionally biased region" description="Basic and acidic residues" evidence="8">
    <location>
        <begin position="2548"/>
        <end position="2558"/>
    </location>
</feature>
<feature type="compositionally biased region" description="Basic and acidic residues" evidence="8">
    <location>
        <begin position="3111"/>
        <end position="3147"/>
    </location>
</feature>
<dbReference type="FunFam" id="3.40.50.300:FF:000871">
    <property type="entry name" value="Chromatin structure-remodeling complex protein SYD"/>
    <property type="match status" value="1"/>
</dbReference>
<dbReference type="PANTHER" id="PTHR10799">
    <property type="entry name" value="SNF2/RAD54 HELICASE FAMILY"/>
    <property type="match status" value="1"/>
</dbReference>
<feature type="compositionally biased region" description="Basic residues" evidence="8">
    <location>
        <begin position="219"/>
        <end position="228"/>
    </location>
</feature>
<dbReference type="Gramene" id="OBART06G09700.1">
    <property type="protein sequence ID" value="OBART06G09700.1"/>
    <property type="gene ID" value="OBART06G09700"/>
</dbReference>
<name>A0A0D3GEZ5_9ORYZ</name>
<feature type="region of interest" description="Disordered" evidence="8">
    <location>
        <begin position="2736"/>
        <end position="2762"/>
    </location>
</feature>
<feature type="compositionally biased region" description="Basic and acidic residues" evidence="8">
    <location>
        <begin position="229"/>
        <end position="243"/>
    </location>
</feature>
<dbReference type="EnsemblPlants" id="OBART06G09700.1">
    <property type="protein sequence ID" value="OBART06G09700.1"/>
    <property type="gene ID" value="OBART06G09700"/>
</dbReference>
<feature type="region of interest" description="Disordered" evidence="8">
    <location>
        <begin position="2289"/>
        <end position="2348"/>
    </location>
</feature>
<feature type="region of interest" description="Disordered" evidence="8">
    <location>
        <begin position="2900"/>
        <end position="2959"/>
    </location>
</feature>